<dbReference type="Proteomes" id="UP000783213">
    <property type="component" value="Unassembled WGS sequence"/>
</dbReference>
<name>A0ABQ7I3V0_9HELO</name>
<feature type="coiled-coil region" evidence="1">
    <location>
        <begin position="166"/>
        <end position="244"/>
    </location>
</feature>
<dbReference type="RefSeq" id="XP_038803813.1">
    <property type="nucleotide sequence ID" value="XM_038959873.1"/>
</dbReference>
<keyword evidence="3" id="KW-1185">Reference proteome</keyword>
<feature type="coiled-coil region" evidence="1">
    <location>
        <begin position="403"/>
        <end position="465"/>
    </location>
</feature>
<evidence type="ECO:0000256" key="1">
    <source>
        <dbReference type="SAM" id="Coils"/>
    </source>
</evidence>
<evidence type="ECO:0000313" key="3">
    <source>
        <dbReference type="Proteomes" id="UP000783213"/>
    </source>
</evidence>
<reference evidence="2 3" key="1">
    <citation type="journal article" date="2020" name="Genome Biol. Evol.">
        <title>Comparative genomics of Sclerotiniaceae.</title>
        <authorList>
            <person name="Valero Jimenez C.A."/>
            <person name="Steentjes M."/>
            <person name="Scholten O.E."/>
            <person name="Van Kan J.A.L."/>
        </authorList>
    </citation>
    <scope>NUCLEOTIDE SEQUENCE [LARGE SCALE GENOMIC DNA]</scope>
    <source>
        <strain evidence="2 3">B1</strain>
    </source>
</reference>
<proteinExistence type="predicted"/>
<accession>A0ABQ7I3V0</accession>
<keyword evidence="1" id="KW-0175">Coiled coil</keyword>
<organism evidence="2 3">
    <name type="scientific">Botrytis deweyae</name>
    <dbReference type="NCBI Taxonomy" id="2478750"/>
    <lineage>
        <taxon>Eukaryota</taxon>
        <taxon>Fungi</taxon>
        <taxon>Dikarya</taxon>
        <taxon>Ascomycota</taxon>
        <taxon>Pezizomycotina</taxon>
        <taxon>Leotiomycetes</taxon>
        <taxon>Helotiales</taxon>
        <taxon>Sclerotiniaceae</taxon>
        <taxon>Botrytis</taxon>
    </lineage>
</organism>
<feature type="coiled-coil region" evidence="1">
    <location>
        <begin position="613"/>
        <end position="640"/>
    </location>
</feature>
<protein>
    <submittedName>
        <fullName evidence="2">Uncharacterized protein</fullName>
    </submittedName>
</protein>
<dbReference type="GeneID" id="62239019"/>
<sequence>MPPNLPNPPGQGPGFVNFQQFNDKAKYLSARLTTLQTTVRDNFSKEVNLLDAWDPLLKVTREAQRDIQAATHVEKSHRNLKDRYEEKLKETEPLYQSLEKIISHESNGVLEKLFEQAFTIICKYKGSLDLIRELDPHVKKLLFNHEYDTLHAEFTSYKNHHDSSELAKANDEIIKLQESAKRELDDYKEKSGQELQQVKDKLVNLQSDSSRDLKKVNDNLVDLQNKYDRDIKKAKDDLDDAKGKYDRDLNCAKDDLAHSKGQFERDLQYANDDIAKLQKHKEMINSELQQAKDTLEKSQESAKSLQQRKEDVELQLKSLMENNSTLQREKEEIDSRFQTALNDLKSSKEENVTLRDQNDILQESANQLLPCKVKLIKEKFLRVLLAKSSMYYANKFMASVEDCLSLQNRSDGLEENITTLEKTVELLEDSNRDVILENVYHSRTIETLEEEIQHHVKDINDLTGLLKSKDLVIQKLNGEIDDTHAYEDTLLHNHQMELNDLWESMETDGQYIRGLLDDSQNHEKDLIDLGDFKDQEIGKLQGQLNDAHVSEYTIVREHQFELNELWESTEANFQQMRGIKDTQINHLKTEINQLKVSSNTLLCESKEENATLLNDLTNVRQASNEKISNLESELLAIQDSSESKILALEGFNSIIEENLSNTKSILIKTLSLSWLPTTIAEDMDTWNELVLIMTNQNTITPLVLYGPKPFISRWKVAVRSNSSQIQPGWFHDMKMSNFITASLLYVIIKGDKCMEHHWLTLFLIDQLSRSMSTNVDTIIPIIIFHALEEFDHSFTKHPFSSSMKYASIALALAQLWKITKDIFFHSSWSEISLPKSLLEFEIKIILDLHQLMQVDIDLKEKDLEAVFPSSNENFLNLSKNVGIFAIPNSQWYILLLKKTKVIFFFDKVLLVKDDERISTSGYKIHGPQKFKDYLFTADSPSKRKWFRKFVDASHHDFLSSDAKDMLAKLECGEFVW</sequence>
<comment type="caution">
    <text evidence="2">The sequence shown here is derived from an EMBL/GenBank/DDBJ whole genome shotgun (WGS) entry which is preliminary data.</text>
</comment>
<gene>
    <name evidence="2" type="ORF">EAE98_012248</name>
</gene>
<dbReference type="EMBL" id="RCSX01000061">
    <property type="protein sequence ID" value="KAF7910105.1"/>
    <property type="molecule type" value="Genomic_DNA"/>
</dbReference>
<feature type="coiled-coil region" evidence="1">
    <location>
        <begin position="274"/>
        <end position="364"/>
    </location>
</feature>
<evidence type="ECO:0000313" key="2">
    <source>
        <dbReference type="EMBL" id="KAF7910105.1"/>
    </source>
</evidence>